<organism evidence="3 4">
    <name type="scientific">Paraburkholderia denitrificans</name>
    <dbReference type="NCBI Taxonomy" id="694025"/>
    <lineage>
        <taxon>Bacteria</taxon>
        <taxon>Pseudomonadati</taxon>
        <taxon>Pseudomonadota</taxon>
        <taxon>Betaproteobacteria</taxon>
        <taxon>Burkholderiales</taxon>
        <taxon>Burkholderiaceae</taxon>
        <taxon>Paraburkholderia</taxon>
    </lineage>
</organism>
<feature type="compositionally biased region" description="Low complexity" evidence="2">
    <location>
        <begin position="98"/>
        <end position="131"/>
    </location>
</feature>
<dbReference type="PANTHER" id="PTHR30531:SF12">
    <property type="entry name" value="FLAGELLAR BIOSYNTHETIC PROTEIN FLHB"/>
    <property type="match status" value="1"/>
</dbReference>
<dbReference type="RefSeq" id="WP_377711144.1">
    <property type="nucleotide sequence ID" value="NZ_JBHSMP010000013.1"/>
</dbReference>
<dbReference type="InterPro" id="IPR029025">
    <property type="entry name" value="T3SS_substrate_exporter_C"/>
</dbReference>
<reference evidence="4" key="1">
    <citation type="journal article" date="2019" name="Int. J. Syst. Evol. Microbiol.">
        <title>The Global Catalogue of Microorganisms (GCM) 10K type strain sequencing project: providing services to taxonomists for standard genome sequencing and annotation.</title>
        <authorList>
            <consortium name="The Broad Institute Genomics Platform"/>
            <consortium name="The Broad Institute Genome Sequencing Center for Infectious Disease"/>
            <person name="Wu L."/>
            <person name="Ma J."/>
        </authorList>
    </citation>
    <scope>NUCLEOTIDE SEQUENCE [LARGE SCALE GENOMIC DNA]</scope>
    <source>
        <strain evidence="4">CCUG 56042</strain>
    </source>
</reference>
<comment type="caution">
    <text evidence="3">The sequence shown here is derived from an EMBL/GenBank/DDBJ whole genome shotgun (WGS) entry which is preliminary data.</text>
</comment>
<feature type="region of interest" description="Disordered" evidence="2">
    <location>
        <begin position="89"/>
        <end position="131"/>
    </location>
</feature>
<accession>A0ABW0J7X4</accession>
<keyword evidence="4" id="KW-1185">Reference proteome</keyword>
<dbReference type="PANTHER" id="PTHR30531">
    <property type="entry name" value="FLAGELLAR BIOSYNTHETIC PROTEIN FLHB"/>
    <property type="match status" value="1"/>
</dbReference>
<comment type="similarity">
    <text evidence="1">Belongs to the type III secretion exporter family.</text>
</comment>
<dbReference type="EMBL" id="JBHSMP010000013">
    <property type="protein sequence ID" value="MFC5429082.1"/>
    <property type="molecule type" value="Genomic_DNA"/>
</dbReference>
<sequence>MSRMHRKSAAALAYDAPAADGAPRVVAKGYGLVADMIIQRAKEAGLYVHESPEMMSLLMQVDLDSKIPPQLYQAVAELLAWLHQLEAVSSAPPPAPDSAPQSAAAAPDRAAAQRRLSPFLSLPPLRTSSSD</sequence>
<dbReference type="Gene3D" id="3.40.1690.10">
    <property type="entry name" value="secretion proteins EscU"/>
    <property type="match status" value="1"/>
</dbReference>
<protein>
    <submittedName>
        <fullName evidence="3">EscU/YscU/HrcU family type III secretion system export apparatus switch protein</fullName>
    </submittedName>
</protein>
<evidence type="ECO:0000256" key="2">
    <source>
        <dbReference type="SAM" id="MobiDB-lite"/>
    </source>
</evidence>
<name>A0ABW0J7X4_9BURK</name>
<proteinExistence type="inferred from homology"/>
<evidence type="ECO:0000313" key="4">
    <source>
        <dbReference type="Proteomes" id="UP001596103"/>
    </source>
</evidence>
<dbReference type="Pfam" id="PF01312">
    <property type="entry name" value="Bac_export_2"/>
    <property type="match status" value="1"/>
</dbReference>
<evidence type="ECO:0000313" key="3">
    <source>
        <dbReference type="EMBL" id="MFC5429082.1"/>
    </source>
</evidence>
<dbReference type="InterPro" id="IPR006135">
    <property type="entry name" value="T3SS_substrate_exporter"/>
</dbReference>
<evidence type="ECO:0000256" key="1">
    <source>
        <dbReference type="ARBA" id="ARBA00010690"/>
    </source>
</evidence>
<gene>
    <name evidence="3" type="ORF">ACFPTO_09750</name>
</gene>
<dbReference type="Proteomes" id="UP001596103">
    <property type="component" value="Unassembled WGS sequence"/>
</dbReference>
<dbReference type="SUPFAM" id="SSF160544">
    <property type="entry name" value="EscU C-terminal domain-like"/>
    <property type="match status" value="1"/>
</dbReference>